<gene>
    <name evidence="6" type="ORF">PGRAN_05466</name>
</gene>
<accession>W7BDY1</accession>
<dbReference type="STRING" id="1265819.PGRAN_05466"/>
<dbReference type="InterPro" id="IPR050438">
    <property type="entry name" value="LMW_PTPase"/>
</dbReference>
<dbReference type="OrthoDB" id="9784339at2"/>
<feature type="domain" description="Phosphotyrosine protein phosphatase I" evidence="5">
    <location>
        <begin position="1"/>
        <end position="135"/>
    </location>
</feature>
<proteinExistence type="inferred from homology"/>
<feature type="active site" description="Nucleophile" evidence="4">
    <location>
        <position position="13"/>
    </location>
</feature>
<comment type="similarity">
    <text evidence="1">Belongs to the low molecular weight phosphotyrosine protein phosphatase family.</text>
</comment>
<dbReference type="InterPro" id="IPR017867">
    <property type="entry name" value="Tyr_phospatase_low_mol_wt"/>
</dbReference>
<dbReference type="PRINTS" id="PR00719">
    <property type="entry name" value="LMWPTPASE"/>
</dbReference>
<name>W7BDY1_9LIST</name>
<dbReference type="GO" id="GO:0004725">
    <property type="term" value="F:protein tyrosine phosphatase activity"/>
    <property type="evidence" value="ECO:0007669"/>
    <property type="project" value="InterPro"/>
</dbReference>
<keyword evidence="2" id="KW-0378">Hydrolase</keyword>
<dbReference type="InterPro" id="IPR023485">
    <property type="entry name" value="Ptyr_pPase"/>
</dbReference>
<dbReference type="AlphaFoldDB" id="W7BDY1"/>
<evidence type="ECO:0000256" key="3">
    <source>
        <dbReference type="ARBA" id="ARBA00022912"/>
    </source>
</evidence>
<dbReference type="SUPFAM" id="SSF52788">
    <property type="entry name" value="Phosphotyrosine protein phosphatases I"/>
    <property type="match status" value="1"/>
</dbReference>
<sequence length="146" mass="16571">MNILFVCTGNTCRSPMAEKMLQWFKPDWKITSAGLAAQSGSPMSAESKAILQEHGLPTYHVAKPLTNDLVDQADKIFVMTEQHRQALLYQFPNQKTELISPYDFDVADPYGGSKADYEYAFAELEEMIARRFFVRCLEDRGGICTY</sequence>
<evidence type="ECO:0000259" key="5">
    <source>
        <dbReference type="SMART" id="SM00226"/>
    </source>
</evidence>
<dbReference type="CDD" id="cd16344">
    <property type="entry name" value="LMWPAP"/>
    <property type="match status" value="1"/>
</dbReference>
<dbReference type="Pfam" id="PF01451">
    <property type="entry name" value="LMWPc"/>
    <property type="match status" value="1"/>
</dbReference>
<dbReference type="InterPro" id="IPR036196">
    <property type="entry name" value="Ptyr_pPase_sf"/>
</dbReference>
<dbReference type="SMART" id="SM00226">
    <property type="entry name" value="LMWPc"/>
    <property type="match status" value="1"/>
</dbReference>
<evidence type="ECO:0000256" key="4">
    <source>
        <dbReference type="PIRSR" id="PIRSR617867-1"/>
    </source>
</evidence>
<dbReference type="EMBL" id="AODD01000005">
    <property type="protein sequence ID" value="EUJ24147.1"/>
    <property type="molecule type" value="Genomic_DNA"/>
</dbReference>
<evidence type="ECO:0000313" key="7">
    <source>
        <dbReference type="Proteomes" id="UP000019253"/>
    </source>
</evidence>
<dbReference type="RefSeq" id="WP_036065643.1">
    <property type="nucleotide sequence ID" value="NZ_AODD01000005.1"/>
</dbReference>
<feature type="active site" description="Proton donor" evidence="4">
    <location>
        <position position="108"/>
    </location>
</feature>
<dbReference type="PANTHER" id="PTHR11717:SF31">
    <property type="entry name" value="LOW MOLECULAR WEIGHT PROTEIN-TYROSINE-PHOSPHATASE ETP-RELATED"/>
    <property type="match status" value="1"/>
</dbReference>
<keyword evidence="3" id="KW-0904">Protein phosphatase</keyword>
<dbReference type="Proteomes" id="UP000019253">
    <property type="component" value="Unassembled WGS sequence"/>
</dbReference>
<evidence type="ECO:0000256" key="2">
    <source>
        <dbReference type="ARBA" id="ARBA00022801"/>
    </source>
</evidence>
<evidence type="ECO:0000256" key="1">
    <source>
        <dbReference type="ARBA" id="ARBA00011063"/>
    </source>
</evidence>
<comment type="caution">
    <text evidence="6">The sequence shown here is derived from an EMBL/GenBank/DDBJ whole genome shotgun (WGS) entry which is preliminary data.</text>
</comment>
<keyword evidence="7" id="KW-1185">Reference proteome</keyword>
<evidence type="ECO:0000313" key="6">
    <source>
        <dbReference type="EMBL" id="EUJ24147.1"/>
    </source>
</evidence>
<reference evidence="6 7" key="1">
    <citation type="journal article" date="2014" name="Int. J. Syst. Evol. Microbiol.">
        <title>Listeria floridensis sp. nov., Listeria aquatica sp. nov., Listeria cornellensis sp. nov., Listeria riparia sp. nov. and Listeria grandensis sp. nov., from agricultural and natural environments.</title>
        <authorList>
            <person name="den Bakker H.C."/>
            <person name="Warchocki S."/>
            <person name="Wright E.M."/>
            <person name="Allred A.F."/>
            <person name="Ahlstrom C."/>
            <person name="Manuel C.S."/>
            <person name="Stasiewicz M.J."/>
            <person name="Burrell A."/>
            <person name="Roof S."/>
            <person name="Strawn L."/>
            <person name="Fortes E.D."/>
            <person name="Nightingale K.K."/>
            <person name="Kephart D."/>
            <person name="Wiedmann M."/>
        </authorList>
    </citation>
    <scope>NUCLEOTIDE SEQUENCE [LARGE SCALE GENOMIC DNA]</scope>
    <source>
        <strain evidence="7">FSL F6-971</strain>
    </source>
</reference>
<dbReference type="Gene3D" id="3.40.50.2300">
    <property type="match status" value="1"/>
</dbReference>
<feature type="active site" description="Nucleophile" evidence="4">
    <location>
        <position position="7"/>
    </location>
</feature>
<dbReference type="PANTHER" id="PTHR11717">
    <property type="entry name" value="LOW MOLECULAR WEIGHT PROTEIN TYROSINE PHOSPHATASE"/>
    <property type="match status" value="1"/>
</dbReference>
<organism evidence="6 7">
    <name type="scientific">Listeria grandensis FSL F6-0971</name>
    <dbReference type="NCBI Taxonomy" id="1265819"/>
    <lineage>
        <taxon>Bacteria</taxon>
        <taxon>Bacillati</taxon>
        <taxon>Bacillota</taxon>
        <taxon>Bacilli</taxon>
        <taxon>Bacillales</taxon>
        <taxon>Listeriaceae</taxon>
        <taxon>Listeria</taxon>
    </lineage>
</organism>
<protein>
    <submittedName>
        <fullName evidence="6">Low molecular weight phosphotyrosine protein phosphatase</fullName>
    </submittedName>
</protein>
<dbReference type="PATRIC" id="fig|1265819.5.peg.1093"/>